<comment type="caution">
    <text evidence="1">The sequence shown here is derived from an EMBL/GenBank/DDBJ whole genome shotgun (WGS) entry which is preliminary data.</text>
</comment>
<sequence length="102" mass="11644">MNISINIIIDEMEGEFEPIDFNKFLNVDNYLALLIDNKNEFYNILELDGTNVTINKNGSLDLFDGVSVSKIGYAKQNNKGFQSNTPDDLTYDITSIWYACLY</sequence>
<protein>
    <submittedName>
        <fullName evidence="1">Uncharacterized protein</fullName>
    </submittedName>
</protein>
<proteinExistence type="predicted"/>
<evidence type="ECO:0000313" key="1">
    <source>
        <dbReference type="EMBL" id="GAG81910.1"/>
    </source>
</evidence>
<reference evidence="1" key="1">
    <citation type="journal article" date="2014" name="Front. Microbiol.">
        <title>High frequency of phylogenetically diverse reductive dehalogenase-homologous genes in deep subseafloor sedimentary metagenomes.</title>
        <authorList>
            <person name="Kawai M."/>
            <person name="Futagami T."/>
            <person name="Toyoda A."/>
            <person name="Takaki Y."/>
            <person name="Nishi S."/>
            <person name="Hori S."/>
            <person name="Arai W."/>
            <person name="Tsubouchi T."/>
            <person name="Morono Y."/>
            <person name="Uchiyama I."/>
            <person name="Ito T."/>
            <person name="Fujiyama A."/>
            <person name="Inagaki F."/>
            <person name="Takami H."/>
        </authorList>
    </citation>
    <scope>NUCLEOTIDE SEQUENCE</scope>
    <source>
        <strain evidence="1">Expedition CK06-06</strain>
    </source>
</reference>
<organism evidence="1">
    <name type="scientific">marine sediment metagenome</name>
    <dbReference type="NCBI Taxonomy" id="412755"/>
    <lineage>
        <taxon>unclassified sequences</taxon>
        <taxon>metagenomes</taxon>
        <taxon>ecological metagenomes</taxon>
    </lineage>
</organism>
<gene>
    <name evidence="1" type="ORF">S01H4_21703</name>
</gene>
<dbReference type="EMBL" id="BART01009860">
    <property type="protein sequence ID" value="GAG81910.1"/>
    <property type="molecule type" value="Genomic_DNA"/>
</dbReference>
<name>X1AH52_9ZZZZ</name>
<dbReference type="AlphaFoldDB" id="X1AH52"/>
<accession>X1AH52</accession>